<evidence type="ECO:0000256" key="1">
    <source>
        <dbReference type="SAM" id="Phobius"/>
    </source>
</evidence>
<feature type="transmembrane region" description="Helical" evidence="1">
    <location>
        <begin position="12"/>
        <end position="34"/>
    </location>
</feature>
<reference evidence="2 3" key="1">
    <citation type="submission" date="2020-04" db="EMBL/GenBank/DDBJ databases">
        <authorList>
            <person name="Zhang R."/>
            <person name="Schippers A."/>
        </authorList>
    </citation>
    <scope>NUCLEOTIDE SEQUENCE [LARGE SCALE GENOMIC DNA]</scope>
    <source>
        <strain evidence="2 3">DSM 109850</strain>
    </source>
</reference>
<feature type="transmembrane region" description="Helical" evidence="1">
    <location>
        <begin position="117"/>
        <end position="145"/>
    </location>
</feature>
<keyword evidence="1" id="KW-0472">Membrane</keyword>
<organism evidence="2 3">
    <name type="scientific">Sulfobacillus harzensis</name>
    <dbReference type="NCBI Taxonomy" id="2729629"/>
    <lineage>
        <taxon>Bacteria</taxon>
        <taxon>Bacillati</taxon>
        <taxon>Bacillota</taxon>
        <taxon>Clostridia</taxon>
        <taxon>Eubacteriales</taxon>
        <taxon>Clostridiales Family XVII. Incertae Sedis</taxon>
        <taxon>Sulfobacillus</taxon>
    </lineage>
</organism>
<evidence type="ECO:0008006" key="4">
    <source>
        <dbReference type="Google" id="ProtNLM"/>
    </source>
</evidence>
<dbReference type="EMBL" id="JABBVZ010000009">
    <property type="protein sequence ID" value="NMP21556.1"/>
    <property type="molecule type" value="Genomic_DNA"/>
</dbReference>
<keyword evidence="3" id="KW-1185">Reference proteome</keyword>
<comment type="caution">
    <text evidence="2">The sequence shown here is derived from an EMBL/GenBank/DDBJ whole genome shotgun (WGS) entry which is preliminary data.</text>
</comment>
<accession>A0A7Y0Q254</accession>
<feature type="transmembrane region" description="Helical" evidence="1">
    <location>
        <begin position="40"/>
        <end position="64"/>
    </location>
</feature>
<protein>
    <recommendedName>
        <fullName evidence="4">Cytochrome C biogenesis protein transmembrane domain-containing protein</fullName>
    </recommendedName>
</protein>
<dbReference type="Proteomes" id="UP000533476">
    <property type="component" value="Unassembled WGS sequence"/>
</dbReference>
<dbReference type="AlphaFoldDB" id="A0A7Y0Q254"/>
<gene>
    <name evidence="2" type="ORF">HIJ39_04180</name>
</gene>
<proteinExistence type="predicted"/>
<evidence type="ECO:0000313" key="2">
    <source>
        <dbReference type="EMBL" id="NMP21556.1"/>
    </source>
</evidence>
<feature type="transmembrane region" description="Helical" evidence="1">
    <location>
        <begin position="157"/>
        <end position="181"/>
    </location>
</feature>
<dbReference type="RefSeq" id="WP_169097022.1">
    <property type="nucleotide sequence ID" value="NZ_JABBVZ010000009.1"/>
</dbReference>
<keyword evidence="1" id="KW-0812">Transmembrane</keyword>
<feature type="transmembrane region" description="Helical" evidence="1">
    <location>
        <begin position="85"/>
        <end position="111"/>
    </location>
</feature>
<keyword evidence="1" id="KW-1133">Transmembrane helix</keyword>
<evidence type="ECO:0000313" key="3">
    <source>
        <dbReference type="Proteomes" id="UP000533476"/>
    </source>
</evidence>
<name>A0A7Y0Q254_9FIRM</name>
<sequence length="189" mass="19485">MNLAFYMGVQSGLLMAVGFTAVMAALAVVMHGIGQVLSPILHTVMLTLSGVLIVGGGAVALGLFHFPIDRWTGMGRVAPRGRSGWTLVIAGIVYGVAALSCTLPLFLAALAPAVAGGWGIVIDIVSSFGLGTAVVLVGVGLVTLFARDGLLRAIRAIGPWLNQALGIIIVGAGGYLGYYWLWGPGHFWA</sequence>